<feature type="non-terminal residue" evidence="1">
    <location>
        <position position="35"/>
    </location>
</feature>
<comment type="caution">
    <text evidence="1">The sequence shown here is derived from an EMBL/GenBank/DDBJ whole genome shotgun (WGS) entry which is preliminary data.</text>
</comment>
<dbReference type="EMBL" id="BART01030259">
    <property type="protein sequence ID" value="GAH15808.1"/>
    <property type="molecule type" value="Genomic_DNA"/>
</dbReference>
<organism evidence="1">
    <name type="scientific">marine sediment metagenome</name>
    <dbReference type="NCBI Taxonomy" id="412755"/>
    <lineage>
        <taxon>unclassified sequences</taxon>
        <taxon>metagenomes</taxon>
        <taxon>ecological metagenomes</taxon>
    </lineage>
</organism>
<proteinExistence type="predicted"/>
<gene>
    <name evidence="1" type="ORF">S01H4_52883</name>
</gene>
<sequence>MFKLSLTYILLLFVFRATIAQESINFLSIDKNTYE</sequence>
<reference evidence="1" key="1">
    <citation type="journal article" date="2014" name="Front. Microbiol.">
        <title>High frequency of phylogenetically diverse reductive dehalogenase-homologous genes in deep subseafloor sedimentary metagenomes.</title>
        <authorList>
            <person name="Kawai M."/>
            <person name="Futagami T."/>
            <person name="Toyoda A."/>
            <person name="Takaki Y."/>
            <person name="Nishi S."/>
            <person name="Hori S."/>
            <person name="Arai W."/>
            <person name="Tsubouchi T."/>
            <person name="Morono Y."/>
            <person name="Uchiyama I."/>
            <person name="Ito T."/>
            <person name="Fujiyama A."/>
            <person name="Inagaki F."/>
            <person name="Takami H."/>
        </authorList>
    </citation>
    <scope>NUCLEOTIDE SEQUENCE</scope>
    <source>
        <strain evidence="1">Expedition CK06-06</strain>
    </source>
</reference>
<dbReference type="AlphaFoldDB" id="X1F4T4"/>
<protein>
    <submittedName>
        <fullName evidence="1">Uncharacterized protein</fullName>
    </submittedName>
</protein>
<name>X1F4T4_9ZZZZ</name>
<accession>X1F4T4</accession>
<evidence type="ECO:0000313" key="1">
    <source>
        <dbReference type="EMBL" id="GAH15808.1"/>
    </source>
</evidence>